<dbReference type="InterPro" id="IPR020845">
    <property type="entry name" value="AMP-binding_CS"/>
</dbReference>
<dbReference type="Gene3D" id="3.30.300.30">
    <property type="match status" value="1"/>
</dbReference>
<dbReference type="SUPFAM" id="SSF56801">
    <property type="entry name" value="Acetyl-CoA synthetase-like"/>
    <property type="match status" value="1"/>
</dbReference>
<evidence type="ECO:0000259" key="1">
    <source>
        <dbReference type="Pfam" id="PF00501"/>
    </source>
</evidence>
<sequence>MTAREMRHELLFQERMVRCFADRQQNLWSMFADSAQRDPDAPALFWDRDGSLSYSELQAKALQVAGALLDAGIAPGDRLATWMANRPEYPIFFLACWRVGATLVPLDTRLSEAEGRFILEHSGARFLLGESELAEKYPSPGALADLRHVVMAEDLENWSKGNHGDLPDVPGDEEDLAAIIYTSGTTGQPKGVMLAHVNLLHSIRHFELAWGLPRGSKTLIAIPGCNVTGLVTEFLTFFSLGGSVVMIPPFRAATFIEEAARHRIDHAFMVPAQYKLCLMNEAFEKHDLSSWKLGSFGGAPMPLAFIRELQARLPSLKLSNGYGATETGSPAALLSPELTEKHPDAIGKPVPCADVVVIGEDGKEVPCGEAGELWIAGPMVARGYWRNPETTKEAFIGRYWKSGDIVSIDEHDIIRLHDRKKDVVNRGGYKIYSSEVEAVLVQHPDVAEAAVVGKPNDVLGETAHAFICLKPGAPVPQDPGTLALDELADYKRPESWTIGHDPLPRNSNGKILKKELRDLLLGQG</sequence>
<dbReference type="OrthoDB" id="9803968at2"/>
<dbReference type="PANTHER" id="PTHR43767">
    <property type="entry name" value="LONG-CHAIN-FATTY-ACID--COA LIGASE"/>
    <property type="match status" value="1"/>
</dbReference>
<dbReference type="AlphaFoldDB" id="A0A418NTI8"/>
<dbReference type="PROSITE" id="PS00455">
    <property type="entry name" value="AMP_BINDING"/>
    <property type="match status" value="1"/>
</dbReference>
<reference evidence="3 4" key="1">
    <citation type="submission" date="2018-08" db="EMBL/GenBank/DDBJ databases">
        <title>Erythrobacter zhengii sp.nov., a bacterium isolated from deep-sea sediment.</title>
        <authorList>
            <person name="Fang C."/>
            <person name="Wu Y.-H."/>
            <person name="Sun C."/>
            <person name="Wang H."/>
            <person name="Cheng H."/>
            <person name="Meng F.-X."/>
            <person name="Wang C.-S."/>
            <person name="Xu X.-W."/>
        </authorList>
    </citation>
    <scope>NUCLEOTIDE SEQUENCE [LARGE SCALE GENOMIC DNA]</scope>
    <source>
        <strain evidence="3 4">V18</strain>
    </source>
</reference>
<name>A0A418NTI8_9SPHN</name>
<accession>A0A418NTI8</accession>
<feature type="domain" description="AMP-binding enzyme C-terminal" evidence="2">
    <location>
        <begin position="435"/>
        <end position="510"/>
    </location>
</feature>
<dbReference type="InterPro" id="IPR042099">
    <property type="entry name" value="ANL_N_sf"/>
</dbReference>
<organism evidence="3 4">
    <name type="scientific">Aurantiacibacter zhengii</name>
    <dbReference type="NCBI Taxonomy" id="2307003"/>
    <lineage>
        <taxon>Bacteria</taxon>
        <taxon>Pseudomonadati</taxon>
        <taxon>Pseudomonadota</taxon>
        <taxon>Alphaproteobacteria</taxon>
        <taxon>Sphingomonadales</taxon>
        <taxon>Erythrobacteraceae</taxon>
        <taxon>Aurantiacibacter</taxon>
    </lineage>
</organism>
<dbReference type="InterPro" id="IPR020459">
    <property type="entry name" value="AMP-binding"/>
</dbReference>
<keyword evidence="4" id="KW-1185">Reference proteome</keyword>
<dbReference type="InterPro" id="IPR050237">
    <property type="entry name" value="ATP-dep_AMP-bd_enzyme"/>
</dbReference>
<dbReference type="Pfam" id="PF13193">
    <property type="entry name" value="AMP-binding_C"/>
    <property type="match status" value="1"/>
</dbReference>
<dbReference type="Gene3D" id="3.40.50.12780">
    <property type="entry name" value="N-terminal domain of ligase-like"/>
    <property type="match status" value="1"/>
</dbReference>
<evidence type="ECO:0000313" key="3">
    <source>
        <dbReference type="EMBL" id="RIV86812.1"/>
    </source>
</evidence>
<dbReference type="RefSeq" id="WP_119586629.1">
    <property type="nucleotide sequence ID" value="NZ_CAWODQ010000022.1"/>
</dbReference>
<dbReference type="GO" id="GO:0016878">
    <property type="term" value="F:acid-thiol ligase activity"/>
    <property type="evidence" value="ECO:0007669"/>
    <property type="project" value="UniProtKB-ARBA"/>
</dbReference>
<dbReference type="InterPro" id="IPR025110">
    <property type="entry name" value="AMP-bd_C"/>
</dbReference>
<gene>
    <name evidence="3" type="ORF">D2V07_08995</name>
</gene>
<dbReference type="PRINTS" id="PR00154">
    <property type="entry name" value="AMPBINDING"/>
</dbReference>
<evidence type="ECO:0000313" key="4">
    <source>
        <dbReference type="Proteomes" id="UP000286576"/>
    </source>
</evidence>
<dbReference type="Proteomes" id="UP000286576">
    <property type="component" value="Unassembled WGS sequence"/>
</dbReference>
<dbReference type="InterPro" id="IPR045851">
    <property type="entry name" value="AMP-bd_C_sf"/>
</dbReference>
<protein>
    <submittedName>
        <fullName evidence="3">Long-chain fatty acid--CoA ligase</fullName>
    </submittedName>
</protein>
<comment type="caution">
    <text evidence="3">The sequence shown here is derived from an EMBL/GenBank/DDBJ whole genome shotgun (WGS) entry which is preliminary data.</text>
</comment>
<feature type="domain" description="AMP-dependent synthetase/ligase" evidence="1">
    <location>
        <begin position="31"/>
        <end position="385"/>
    </location>
</feature>
<dbReference type="PANTHER" id="PTHR43767:SF1">
    <property type="entry name" value="NONRIBOSOMAL PEPTIDE SYNTHASE PES1 (EUROFUNG)-RELATED"/>
    <property type="match status" value="1"/>
</dbReference>
<dbReference type="Pfam" id="PF00501">
    <property type="entry name" value="AMP-binding"/>
    <property type="match status" value="1"/>
</dbReference>
<keyword evidence="3" id="KW-0436">Ligase</keyword>
<dbReference type="InterPro" id="IPR000873">
    <property type="entry name" value="AMP-dep_synth/lig_dom"/>
</dbReference>
<evidence type="ECO:0000259" key="2">
    <source>
        <dbReference type="Pfam" id="PF13193"/>
    </source>
</evidence>
<dbReference type="EMBL" id="QXFL01000003">
    <property type="protein sequence ID" value="RIV86812.1"/>
    <property type="molecule type" value="Genomic_DNA"/>
</dbReference>
<proteinExistence type="predicted"/>